<sequence>MVGQVSNEVEVNVAASEAWEIYGTLRLPKVVEEALSGLNQKVEVIEGDGGVGTVLKLTFGTAGAPFASLKEKFTKVDHEKRLKEVQVIEGGYLDVGFTFYRVRFEIIEKGDDSCIIKSTIEFDVKEEAAASASYVTIEPLAKVAEFAKTLLIKNKVA</sequence>
<dbReference type="OrthoDB" id="1879545at2759"/>
<dbReference type="InterPro" id="IPR000916">
    <property type="entry name" value="Bet_v_I/MLP"/>
</dbReference>
<evidence type="ECO:0000256" key="1">
    <source>
        <dbReference type="ARBA" id="ARBA00009744"/>
    </source>
</evidence>
<evidence type="ECO:0000256" key="2">
    <source>
        <dbReference type="ARBA" id="ARBA00022589"/>
    </source>
</evidence>
<keyword evidence="5" id="KW-1185">Reference proteome</keyword>
<dbReference type="GO" id="GO:0005737">
    <property type="term" value="C:cytoplasm"/>
    <property type="evidence" value="ECO:0007669"/>
    <property type="project" value="TreeGrafter"/>
</dbReference>
<name>A0A5N6RFU0_9ROSI</name>
<dbReference type="GO" id="GO:0009820">
    <property type="term" value="P:alkaloid metabolic process"/>
    <property type="evidence" value="ECO:0007669"/>
    <property type="project" value="UniProtKB-KW"/>
</dbReference>
<dbReference type="InterPro" id="IPR050279">
    <property type="entry name" value="Plant_def-hormone_signal"/>
</dbReference>
<protein>
    <recommendedName>
        <fullName evidence="3">Bet v I/Major latex protein domain-containing protein</fullName>
    </recommendedName>
</protein>
<evidence type="ECO:0000259" key="3">
    <source>
        <dbReference type="Pfam" id="PF00407"/>
    </source>
</evidence>
<dbReference type="GO" id="GO:0010427">
    <property type="term" value="F:abscisic acid binding"/>
    <property type="evidence" value="ECO:0007669"/>
    <property type="project" value="TreeGrafter"/>
</dbReference>
<dbReference type="Proteomes" id="UP000327013">
    <property type="component" value="Chromosome 6"/>
</dbReference>
<dbReference type="Pfam" id="PF00407">
    <property type="entry name" value="Bet_v_1"/>
    <property type="match status" value="1"/>
</dbReference>
<dbReference type="AlphaFoldDB" id="A0A5N6RFU0"/>
<dbReference type="PANTHER" id="PTHR31213">
    <property type="entry name" value="OS08G0374000 PROTEIN-RELATED"/>
    <property type="match status" value="1"/>
</dbReference>
<keyword evidence="2" id="KW-0017">Alkaloid metabolism</keyword>
<dbReference type="Gene3D" id="3.30.530.20">
    <property type="match status" value="1"/>
</dbReference>
<dbReference type="InterPro" id="IPR023393">
    <property type="entry name" value="START-like_dom_sf"/>
</dbReference>
<dbReference type="PANTHER" id="PTHR31213:SF19">
    <property type="entry name" value="BET V I_MAJOR LATEX PROTEIN DOMAIN-CONTAINING PROTEIN"/>
    <property type="match status" value="1"/>
</dbReference>
<feature type="domain" description="Bet v I/Major latex protein" evidence="3">
    <location>
        <begin position="1"/>
        <end position="131"/>
    </location>
</feature>
<organism evidence="4 5">
    <name type="scientific">Carpinus fangiana</name>
    <dbReference type="NCBI Taxonomy" id="176857"/>
    <lineage>
        <taxon>Eukaryota</taxon>
        <taxon>Viridiplantae</taxon>
        <taxon>Streptophyta</taxon>
        <taxon>Embryophyta</taxon>
        <taxon>Tracheophyta</taxon>
        <taxon>Spermatophyta</taxon>
        <taxon>Magnoliopsida</taxon>
        <taxon>eudicotyledons</taxon>
        <taxon>Gunneridae</taxon>
        <taxon>Pentapetalae</taxon>
        <taxon>rosids</taxon>
        <taxon>fabids</taxon>
        <taxon>Fagales</taxon>
        <taxon>Betulaceae</taxon>
        <taxon>Carpinus</taxon>
    </lineage>
</organism>
<proteinExistence type="inferred from homology"/>
<dbReference type="GO" id="GO:0005634">
    <property type="term" value="C:nucleus"/>
    <property type="evidence" value="ECO:0007669"/>
    <property type="project" value="TreeGrafter"/>
</dbReference>
<dbReference type="CDD" id="cd07816">
    <property type="entry name" value="Bet_v1-like"/>
    <property type="match status" value="1"/>
</dbReference>
<comment type="similarity">
    <text evidence="1">Belongs to the BetVI family.</text>
</comment>
<accession>A0A5N6RFU0</accession>
<evidence type="ECO:0000313" key="4">
    <source>
        <dbReference type="EMBL" id="KAE8077494.1"/>
    </source>
</evidence>
<reference evidence="4 5" key="1">
    <citation type="submission" date="2019-06" db="EMBL/GenBank/DDBJ databases">
        <title>A chromosomal-level reference genome of Carpinus fangiana (Coryloideae, Betulaceae).</title>
        <authorList>
            <person name="Yang X."/>
            <person name="Wang Z."/>
            <person name="Zhang L."/>
            <person name="Hao G."/>
            <person name="Liu J."/>
            <person name="Yang Y."/>
        </authorList>
    </citation>
    <scope>NUCLEOTIDE SEQUENCE [LARGE SCALE GENOMIC DNA]</scope>
    <source>
        <strain evidence="4">Cfa_2016G</strain>
        <tissue evidence="4">Leaf</tissue>
    </source>
</reference>
<dbReference type="GO" id="GO:0038023">
    <property type="term" value="F:signaling receptor activity"/>
    <property type="evidence" value="ECO:0007669"/>
    <property type="project" value="TreeGrafter"/>
</dbReference>
<gene>
    <name evidence="4" type="ORF">FH972_016054</name>
</gene>
<dbReference type="GO" id="GO:0004864">
    <property type="term" value="F:protein phosphatase inhibitor activity"/>
    <property type="evidence" value="ECO:0007669"/>
    <property type="project" value="TreeGrafter"/>
</dbReference>
<dbReference type="GO" id="GO:0006952">
    <property type="term" value="P:defense response"/>
    <property type="evidence" value="ECO:0007669"/>
    <property type="project" value="InterPro"/>
</dbReference>
<evidence type="ECO:0000313" key="5">
    <source>
        <dbReference type="Proteomes" id="UP000327013"/>
    </source>
</evidence>
<dbReference type="GO" id="GO:0009738">
    <property type="term" value="P:abscisic acid-activated signaling pathway"/>
    <property type="evidence" value="ECO:0007669"/>
    <property type="project" value="TreeGrafter"/>
</dbReference>
<dbReference type="SUPFAM" id="SSF55961">
    <property type="entry name" value="Bet v1-like"/>
    <property type="match status" value="1"/>
</dbReference>
<dbReference type="EMBL" id="CM017326">
    <property type="protein sequence ID" value="KAE8077494.1"/>
    <property type="molecule type" value="Genomic_DNA"/>
</dbReference>